<dbReference type="STRING" id="1679444.PYTT_1411"/>
<keyword evidence="4" id="KW-1185">Reference proteome</keyword>
<organism evidence="3 4">
    <name type="scientific">Akkermansia glycaniphila</name>
    <dbReference type="NCBI Taxonomy" id="1679444"/>
    <lineage>
        <taxon>Bacteria</taxon>
        <taxon>Pseudomonadati</taxon>
        <taxon>Verrucomicrobiota</taxon>
        <taxon>Verrucomicrobiia</taxon>
        <taxon>Verrucomicrobiales</taxon>
        <taxon>Akkermansiaceae</taxon>
        <taxon>Akkermansia</taxon>
    </lineage>
</organism>
<protein>
    <recommendedName>
        <fullName evidence="5">AsmA family protein</fullName>
    </recommendedName>
</protein>
<reference evidence="4" key="1">
    <citation type="submission" date="2016-09" db="EMBL/GenBank/DDBJ databases">
        <authorList>
            <person name="Koehorst J."/>
        </authorList>
    </citation>
    <scope>NUCLEOTIDE SEQUENCE [LARGE SCALE GENOMIC DNA]</scope>
</reference>
<keyword evidence="2" id="KW-0472">Membrane</keyword>
<feature type="transmembrane region" description="Helical" evidence="2">
    <location>
        <begin position="28"/>
        <end position="50"/>
    </location>
</feature>
<dbReference type="AlphaFoldDB" id="A0A1H6LR55"/>
<dbReference type="KEGG" id="agl:PYTT_1411"/>
<gene>
    <name evidence="3" type="ORF">PYTT_1411</name>
</gene>
<evidence type="ECO:0000256" key="2">
    <source>
        <dbReference type="SAM" id="Phobius"/>
    </source>
</evidence>
<keyword evidence="2" id="KW-1133">Transmembrane helix</keyword>
<evidence type="ECO:0000256" key="1">
    <source>
        <dbReference type="SAM" id="MobiDB-lite"/>
    </source>
</evidence>
<dbReference type="Proteomes" id="UP000176204">
    <property type="component" value="Chromosome I"/>
</dbReference>
<feature type="region of interest" description="Disordered" evidence="1">
    <location>
        <begin position="1"/>
        <end position="20"/>
    </location>
</feature>
<proteinExistence type="predicted"/>
<dbReference type="EMBL" id="LT629973">
    <property type="protein sequence ID" value="SEH87949.1"/>
    <property type="molecule type" value="Genomic_DNA"/>
</dbReference>
<evidence type="ECO:0000313" key="3">
    <source>
        <dbReference type="EMBL" id="SEH87949.1"/>
    </source>
</evidence>
<evidence type="ECO:0000313" key="4">
    <source>
        <dbReference type="Proteomes" id="UP000176204"/>
    </source>
</evidence>
<sequence>MLGCDDTMARRRRKSKGPKTGVNWKRRLTIIAAALVLVCLLAVGGGYLWLTSYLSGSSFRSSLEDRFMRELRADHVALGNLDWAGGKIGMPKAQVEMRGALNMADARDIEVSLNRSALWDRLCHIPMLNIRSLDVRLDLSRRDVELPAYEAVEKGFFDSFAPNKTRVDRVIIRQLDVDAVDGPSSYSLQNARVTVKPGLKLDSFSASIQGGTLKLPLEWVRESELESMTASYTNGNLELRDGIFRTNPGNIVLERASWDRTDNLWSLLLRVNNANVERLLNPDWKKKLTGSLLGNVRMDGDASGIRHVSGKVNLVGGRLTALPVLERLSTLWDERYRSLSLDEAGATFSFPYNDPEKNIRNAWMIRNINVVSKGMIHVKGYAIIGQDRRLSGTLQIGIPARYVEMVPMLKEAVFNVRHEPDGGMLWANMNLSGTIDAPEDDLVVRAFSALGSATLGAATNAAAGVANTAAGTLKNLVSPSGGDKEAGEEEEDGKKDEDQPGGLLNKAVDGAGKALDTASDALKKLPL</sequence>
<evidence type="ECO:0008006" key="5">
    <source>
        <dbReference type="Google" id="ProtNLM"/>
    </source>
</evidence>
<keyword evidence="2" id="KW-0812">Transmembrane</keyword>
<name>A0A1H6LR55_9BACT</name>
<accession>A0A1H6LR55</accession>
<feature type="region of interest" description="Disordered" evidence="1">
    <location>
        <begin position="473"/>
        <end position="510"/>
    </location>
</feature>